<evidence type="ECO:0000256" key="8">
    <source>
        <dbReference type="RuleBase" id="RU369061"/>
    </source>
</evidence>
<dbReference type="PANTHER" id="PTHR46566:SF1">
    <property type="entry name" value="1-PHOSPHOFRUCTOKINASE"/>
    <property type="match status" value="1"/>
</dbReference>
<dbReference type="EMBL" id="NOKA02000004">
    <property type="protein sequence ID" value="RDY32325.1"/>
    <property type="molecule type" value="Genomic_DNA"/>
</dbReference>
<evidence type="ECO:0000313" key="13">
    <source>
        <dbReference type="Proteomes" id="UP000247523"/>
    </source>
</evidence>
<dbReference type="GO" id="GO:0005524">
    <property type="term" value="F:ATP binding"/>
    <property type="evidence" value="ECO:0007669"/>
    <property type="project" value="UniProtKB-UniRule"/>
</dbReference>
<evidence type="ECO:0000256" key="2">
    <source>
        <dbReference type="ARBA" id="ARBA00022679"/>
    </source>
</evidence>
<evidence type="ECO:0000259" key="9">
    <source>
        <dbReference type="Pfam" id="PF00294"/>
    </source>
</evidence>
<keyword evidence="7" id="KW-0423">Lactose metabolism</keyword>
<dbReference type="PANTHER" id="PTHR46566">
    <property type="entry name" value="1-PHOSPHOFRUCTOKINASE-RELATED"/>
    <property type="match status" value="1"/>
</dbReference>
<dbReference type="PIRSF" id="PIRSF000535">
    <property type="entry name" value="1PFK/6PFK/LacC"/>
    <property type="match status" value="1"/>
</dbReference>
<dbReference type="GO" id="GO:0044281">
    <property type="term" value="P:small molecule metabolic process"/>
    <property type="evidence" value="ECO:0007669"/>
    <property type="project" value="UniProtKB-ARBA"/>
</dbReference>
<comment type="catalytic activity">
    <reaction evidence="6 8">
        <text>beta-D-fructose 1-phosphate + ATP = beta-D-fructose 1,6-bisphosphate + ADP + H(+)</text>
        <dbReference type="Rhea" id="RHEA:14213"/>
        <dbReference type="ChEBI" id="CHEBI:15378"/>
        <dbReference type="ChEBI" id="CHEBI:30616"/>
        <dbReference type="ChEBI" id="CHEBI:32966"/>
        <dbReference type="ChEBI" id="CHEBI:138881"/>
        <dbReference type="ChEBI" id="CHEBI:456216"/>
        <dbReference type="EC" id="2.7.1.56"/>
    </reaction>
</comment>
<comment type="catalytic activity">
    <reaction evidence="7">
        <text>D-tagatofuranose 6-phosphate + ATP = D-tagatofuranose 1,6-bisphosphate + ADP + H(+)</text>
        <dbReference type="Rhea" id="RHEA:12420"/>
        <dbReference type="ChEBI" id="CHEBI:15378"/>
        <dbReference type="ChEBI" id="CHEBI:30616"/>
        <dbReference type="ChEBI" id="CHEBI:58694"/>
        <dbReference type="ChEBI" id="CHEBI:58695"/>
        <dbReference type="ChEBI" id="CHEBI:456216"/>
        <dbReference type="EC" id="2.7.1.144"/>
    </reaction>
</comment>
<comment type="similarity">
    <text evidence="7">Belongs to the carbohydrate kinase PfkB family. LacC subfamily.</text>
</comment>
<dbReference type="Proteomes" id="UP000247523">
    <property type="component" value="Unassembled WGS sequence"/>
</dbReference>
<dbReference type="CDD" id="cd01164">
    <property type="entry name" value="FruK_PfkB_like"/>
    <property type="match status" value="1"/>
</dbReference>
<keyword evidence="4 8" id="KW-0418">Kinase</keyword>
<dbReference type="Pfam" id="PF00294">
    <property type="entry name" value="PfkB"/>
    <property type="match status" value="1"/>
</dbReference>
<keyword evidence="12" id="KW-1185">Reference proteome</keyword>
<evidence type="ECO:0000313" key="12">
    <source>
        <dbReference type="Proteomes" id="UP000216411"/>
    </source>
</evidence>
<sequence>MIYTVTFSPCLDYAVWVEELKPGQVNRVEKENMLPGGKGINVSIVLNNLGFESTALGFIAGFTGREIEKQIKASGCHSDFINIEKGNSRINIKLKSKEETDINGIGPIIEAAHMNQLFDQLDQLKQEDILVLAGSIPSCVSTTIYCDIMERVQSKKVRVVVDATKKLLVNVLEKKPFLIKPNHHELGEIFDVELKENEEIIYYAKKLQEKGARNVLISMAGDGAIFLSENGDILASKAPKGQVVNSVGAGDSMVAGFLAGYLEQMGYKNTTNLYQYAFKMGVATGSASAFSNQLARKEEVFKLLKMI</sequence>
<feature type="domain" description="Carbohydrate kinase PfkB" evidence="9">
    <location>
        <begin position="17"/>
        <end position="290"/>
    </location>
</feature>
<dbReference type="RefSeq" id="WP_094376651.1">
    <property type="nucleotide sequence ID" value="NZ_NOKA02000004.1"/>
</dbReference>
<dbReference type="AlphaFoldDB" id="A0A255ING0"/>
<comment type="function">
    <text evidence="8">Catalyzes the ATP-dependent phosphorylation of fructose-l-phosphate to fructose-l,6-bisphosphate.</text>
</comment>
<evidence type="ECO:0000256" key="4">
    <source>
        <dbReference type="ARBA" id="ARBA00022777"/>
    </source>
</evidence>
<dbReference type="InterPro" id="IPR002173">
    <property type="entry name" value="Carboh/pur_kinase_PfkB_CS"/>
</dbReference>
<dbReference type="EMBL" id="QICS01000006">
    <property type="protein sequence ID" value="PXV89490.1"/>
    <property type="molecule type" value="Genomic_DNA"/>
</dbReference>
<reference evidence="11" key="3">
    <citation type="submission" date="2018-07" db="EMBL/GenBank/DDBJ databases">
        <authorList>
            <person name="Quirk P.G."/>
            <person name="Krulwich T.A."/>
        </authorList>
    </citation>
    <scope>NUCLEOTIDE SEQUENCE</scope>
    <source>
        <strain evidence="11">CCRI-19302</strain>
    </source>
</reference>
<dbReference type="GO" id="GO:2001059">
    <property type="term" value="P:D-tagatose 6-phosphate catabolic process"/>
    <property type="evidence" value="ECO:0007669"/>
    <property type="project" value="UniProtKB-UniPathway"/>
</dbReference>
<keyword evidence="2 7" id="KW-0808">Transferase</keyword>
<dbReference type="SUPFAM" id="SSF53613">
    <property type="entry name" value="Ribokinase-like"/>
    <property type="match status" value="1"/>
</dbReference>
<comment type="pathway">
    <text evidence="7">Carbohydrate metabolism; D-tagatose 6-phosphate degradation; D-glyceraldehyde 3-phosphate and glycerone phosphate from D-tagatose 6-phosphate: step 1/2.</text>
</comment>
<comment type="caution">
    <text evidence="11">The sequence shown here is derived from an EMBL/GenBank/DDBJ whole genome shotgun (WGS) entry which is preliminary data.</text>
</comment>
<dbReference type="OrthoDB" id="9801219at2"/>
<dbReference type="NCBIfam" id="TIGR03168">
    <property type="entry name" value="1-PFK"/>
    <property type="match status" value="1"/>
</dbReference>
<keyword evidence="3 7" id="KW-0547">Nucleotide-binding</keyword>
<evidence type="ECO:0000256" key="6">
    <source>
        <dbReference type="ARBA" id="ARBA00047745"/>
    </source>
</evidence>
<dbReference type="InterPro" id="IPR029056">
    <property type="entry name" value="Ribokinase-like"/>
</dbReference>
<dbReference type="Gene3D" id="3.40.1190.20">
    <property type="match status" value="1"/>
</dbReference>
<proteinExistence type="inferred from homology"/>
<organism evidence="11 12">
    <name type="scientific">Lachnotalea glycerini</name>
    <dbReference type="NCBI Taxonomy" id="1763509"/>
    <lineage>
        <taxon>Bacteria</taxon>
        <taxon>Bacillati</taxon>
        <taxon>Bacillota</taxon>
        <taxon>Clostridia</taxon>
        <taxon>Lachnospirales</taxon>
        <taxon>Lachnospiraceae</taxon>
        <taxon>Lachnotalea</taxon>
    </lineage>
</organism>
<dbReference type="FunFam" id="3.40.1190.20:FF:000001">
    <property type="entry name" value="Phosphofructokinase"/>
    <property type="match status" value="1"/>
</dbReference>
<reference evidence="11 12" key="1">
    <citation type="journal article" date="2017" name="Genome Announc.">
        <title>Draft Genome Sequence of a Sporulating and Motile Strain of Lachnotalea glycerini Isolated from Water in Quebec City, Canada.</title>
        <authorList>
            <person name="Maheux A.F."/>
            <person name="Boudreau D.K."/>
            <person name="Berube E."/>
            <person name="Boissinot M."/>
            <person name="Raymond F."/>
            <person name="Brodeur S."/>
            <person name="Corbeil J."/>
            <person name="Isabel S."/>
            <person name="Omar R.F."/>
            <person name="Bergeron M.G."/>
        </authorList>
    </citation>
    <scope>NUCLEOTIDE SEQUENCE [LARGE SCALE GENOMIC DNA]</scope>
    <source>
        <strain evidence="11 12">CCRI-19302</strain>
    </source>
</reference>
<dbReference type="InterPro" id="IPR017583">
    <property type="entry name" value="Tagatose/fructose_Pkinase"/>
</dbReference>
<name>A0A255ING0_9FIRM</name>
<evidence type="ECO:0000256" key="7">
    <source>
        <dbReference type="PIRNR" id="PIRNR000535"/>
    </source>
</evidence>
<evidence type="ECO:0000256" key="1">
    <source>
        <dbReference type="ARBA" id="ARBA00005380"/>
    </source>
</evidence>
<dbReference type="UniPathway" id="UPA00704">
    <property type="reaction ID" value="UER00715"/>
</dbReference>
<dbReference type="InterPro" id="IPR022463">
    <property type="entry name" value="1-PFruKinase"/>
</dbReference>
<dbReference type="GO" id="GO:0008662">
    <property type="term" value="F:1-phosphofructokinase activity"/>
    <property type="evidence" value="ECO:0007669"/>
    <property type="project" value="UniProtKB-UniRule"/>
</dbReference>
<dbReference type="EC" id="2.7.1.144" evidence="7"/>
<gene>
    <name evidence="11" type="primary">pfkB</name>
    <name evidence="10" type="ORF">C8E03_106141</name>
    <name evidence="11" type="ORF">CG710_004915</name>
</gene>
<dbReference type="GO" id="GO:0005988">
    <property type="term" value="P:lactose metabolic process"/>
    <property type="evidence" value="ECO:0007669"/>
    <property type="project" value="UniProtKB-KW"/>
</dbReference>
<dbReference type="PROSITE" id="PS00584">
    <property type="entry name" value="PFKB_KINASES_2"/>
    <property type="match status" value="1"/>
</dbReference>
<evidence type="ECO:0000256" key="5">
    <source>
        <dbReference type="ARBA" id="ARBA00022840"/>
    </source>
</evidence>
<comment type="similarity">
    <text evidence="1">Belongs to the carbohydrate kinase pfkB family.</text>
</comment>
<protein>
    <recommendedName>
        <fullName evidence="7">Tagatose-6-phosphate kinase</fullName>
        <ecNumber evidence="7">2.7.1.144</ecNumber>
    </recommendedName>
</protein>
<evidence type="ECO:0000313" key="11">
    <source>
        <dbReference type="EMBL" id="RDY32325.1"/>
    </source>
</evidence>
<dbReference type="InterPro" id="IPR011611">
    <property type="entry name" value="PfkB_dom"/>
</dbReference>
<accession>A0A255ING0</accession>
<dbReference type="GO" id="GO:0016052">
    <property type="term" value="P:carbohydrate catabolic process"/>
    <property type="evidence" value="ECO:0007669"/>
    <property type="project" value="UniProtKB-ARBA"/>
</dbReference>
<keyword evidence="5 7" id="KW-0067">ATP-binding</keyword>
<reference evidence="10 13" key="2">
    <citation type="submission" date="2018-05" db="EMBL/GenBank/DDBJ databases">
        <title>Genomic Encyclopedia of Type Strains, Phase IV (KMG-IV): sequencing the most valuable type-strain genomes for metagenomic binning, comparative biology and taxonomic classification.</title>
        <authorList>
            <person name="Goeker M."/>
        </authorList>
    </citation>
    <scope>NUCLEOTIDE SEQUENCE [LARGE SCALE GENOMIC DNA]</scope>
    <source>
        <strain evidence="10 13">DSM 28816</strain>
    </source>
</reference>
<dbReference type="NCBIfam" id="TIGR03828">
    <property type="entry name" value="pfkB"/>
    <property type="match status" value="1"/>
</dbReference>
<dbReference type="Proteomes" id="UP000216411">
    <property type="component" value="Unassembled WGS sequence"/>
</dbReference>
<evidence type="ECO:0000256" key="3">
    <source>
        <dbReference type="ARBA" id="ARBA00022741"/>
    </source>
</evidence>
<dbReference type="GO" id="GO:0005829">
    <property type="term" value="C:cytosol"/>
    <property type="evidence" value="ECO:0007669"/>
    <property type="project" value="TreeGrafter"/>
</dbReference>
<dbReference type="GO" id="GO:0009024">
    <property type="term" value="F:tagatose-6-phosphate kinase activity"/>
    <property type="evidence" value="ECO:0007669"/>
    <property type="project" value="UniProtKB-EC"/>
</dbReference>
<evidence type="ECO:0000313" key="10">
    <source>
        <dbReference type="EMBL" id="PXV89490.1"/>
    </source>
</evidence>